<accession>A0A0E9UZ90</accession>
<evidence type="ECO:0000313" key="1">
    <source>
        <dbReference type="EMBL" id="JAH70505.1"/>
    </source>
</evidence>
<reference evidence="1" key="2">
    <citation type="journal article" date="2015" name="Fish Shellfish Immunol.">
        <title>Early steps in the European eel (Anguilla anguilla)-Vibrio vulnificus interaction in the gills: Role of the RtxA13 toxin.</title>
        <authorList>
            <person name="Callol A."/>
            <person name="Pajuelo D."/>
            <person name="Ebbesson L."/>
            <person name="Teles M."/>
            <person name="MacKenzie S."/>
            <person name="Amaro C."/>
        </authorList>
    </citation>
    <scope>NUCLEOTIDE SEQUENCE</scope>
</reference>
<sequence>MLKYGNATILSLKVHAMKLIFLNAAYNVKYKYLFLL</sequence>
<dbReference type="EMBL" id="GBXM01038072">
    <property type="protein sequence ID" value="JAH70505.1"/>
    <property type="molecule type" value="Transcribed_RNA"/>
</dbReference>
<reference evidence="1" key="1">
    <citation type="submission" date="2014-11" db="EMBL/GenBank/DDBJ databases">
        <authorList>
            <person name="Amaro Gonzalez C."/>
        </authorList>
    </citation>
    <scope>NUCLEOTIDE SEQUENCE</scope>
</reference>
<organism evidence="1">
    <name type="scientific">Anguilla anguilla</name>
    <name type="common">European freshwater eel</name>
    <name type="synonym">Muraena anguilla</name>
    <dbReference type="NCBI Taxonomy" id="7936"/>
    <lineage>
        <taxon>Eukaryota</taxon>
        <taxon>Metazoa</taxon>
        <taxon>Chordata</taxon>
        <taxon>Craniata</taxon>
        <taxon>Vertebrata</taxon>
        <taxon>Euteleostomi</taxon>
        <taxon>Actinopterygii</taxon>
        <taxon>Neopterygii</taxon>
        <taxon>Teleostei</taxon>
        <taxon>Anguilliformes</taxon>
        <taxon>Anguillidae</taxon>
        <taxon>Anguilla</taxon>
    </lineage>
</organism>
<proteinExistence type="predicted"/>
<dbReference type="AlphaFoldDB" id="A0A0E9UZ90"/>
<name>A0A0E9UZ90_ANGAN</name>
<protein>
    <submittedName>
        <fullName evidence="1">Uncharacterized protein</fullName>
    </submittedName>
</protein>